<name>A0A4R1JAB0_9GAMM</name>
<accession>A0A4R1JAB0</accession>
<reference evidence="6 7" key="1">
    <citation type="submission" date="2019-03" db="EMBL/GenBank/DDBJ databases">
        <title>Genomic Encyclopedia of Type Strains, Phase IV (KMG-IV): sequencing the most valuable type-strain genomes for metagenomic binning, comparative biology and taxonomic classification.</title>
        <authorList>
            <person name="Goeker M."/>
        </authorList>
    </citation>
    <scope>NUCLEOTIDE SEQUENCE [LARGE SCALE GENOMIC DNA]</scope>
    <source>
        <strain evidence="6 7">DSM 18577</strain>
    </source>
</reference>
<dbReference type="InterPro" id="IPR003313">
    <property type="entry name" value="AraC-bd"/>
</dbReference>
<comment type="caution">
    <text evidence="6">The sequence shown here is derived from an EMBL/GenBank/DDBJ whole genome shotgun (WGS) entry which is preliminary data.</text>
</comment>
<evidence type="ECO:0000256" key="4">
    <source>
        <dbReference type="ARBA" id="ARBA00023163"/>
    </source>
</evidence>
<dbReference type="InterPro" id="IPR020449">
    <property type="entry name" value="Tscrpt_reg_AraC-type_HTH"/>
</dbReference>
<evidence type="ECO:0000256" key="2">
    <source>
        <dbReference type="ARBA" id="ARBA00023125"/>
    </source>
</evidence>
<dbReference type="GO" id="GO:0043565">
    <property type="term" value="F:sequence-specific DNA binding"/>
    <property type="evidence" value="ECO:0007669"/>
    <property type="project" value="InterPro"/>
</dbReference>
<dbReference type="PRINTS" id="PR00032">
    <property type="entry name" value="HTHARAC"/>
</dbReference>
<dbReference type="SUPFAM" id="SSF51215">
    <property type="entry name" value="Regulatory protein AraC"/>
    <property type="match status" value="1"/>
</dbReference>
<dbReference type="Proteomes" id="UP000295565">
    <property type="component" value="Unassembled WGS sequence"/>
</dbReference>
<keyword evidence="1" id="KW-0805">Transcription regulation</keyword>
<keyword evidence="2" id="KW-0238">DNA-binding</keyword>
<dbReference type="Pfam" id="PF02311">
    <property type="entry name" value="AraC_binding"/>
    <property type="match status" value="1"/>
</dbReference>
<dbReference type="RefSeq" id="WP_131913383.1">
    <property type="nucleotide sequence ID" value="NZ_OU594967.1"/>
</dbReference>
<dbReference type="SMART" id="SM00342">
    <property type="entry name" value="HTH_ARAC"/>
    <property type="match status" value="1"/>
</dbReference>
<dbReference type="OrthoDB" id="9803764at2"/>
<keyword evidence="4" id="KW-0804">Transcription</keyword>
<dbReference type="InterPro" id="IPR037923">
    <property type="entry name" value="HTH-like"/>
</dbReference>
<keyword evidence="7" id="KW-1185">Reference proteome</keyword>
<dbReference type="Pfam" id="PF12833">
    <property type="entry name" value="HTH_18"/>
    <property type="match status" value="1"/>
</dbReference>
<dbReference type="AlphaFoldDB" id="A0A4R1JAB0"/>
<dbReference type="Gene3D" id="1.10.10.60">
    <property type="entry name" value="Homeodomain-like"/>
    <property type="match status" value="1"/>
</dbReference>
<protein>
    <submittedName>
        <fullName evidence="6">AraC-like protein</fullName>
    </submittedName>
</protein>
<dbReference type="InterPro" id="IPR014710">
    <property type="entry name" value="RmlC-like_jellyroll"/>
</dbReference>
<proteinExistence type="predicted"/>
<dbReference type="InterPro" id="IPR018060">
    <property type="entry name" value="HTH_AraC"/>
</dbReference>
<evidence type="ECO:0000259" key="5">
    <source>
        <dbReference type="PROSITE" id="PS01124"/>
    </source>
</evidence>
<evidence type="ECO:0000256" key="1">
    <source>
        <dbReference type="ARBA" id="ARBA00023015"/>
    </source>
</evidence>
<sequence length="270" mass="31138">MANIYIEHPLEIENGGLFISNGRGIHPKRVIKSYELIFVLHGTLAIREGTHDYLLRSGDALILHPKIEHQGIVNFPSDLKFYWVHFRLHSLRHQRNVDTTIDLNKIGQVNDVTKITELFNLMLREQELGVDKMTLNLLLLVILREISLKMDANQLSKPKELAYRARSVIRRFYNEPLTPSQIAQTLKCNVDYLGRIYKQTFACSLGEAIQLQKISAAKHQLVEQGLTIAEIADELSYHDTGYFRRVFVKHVGMSPSRYRKLYSIARINSN</sequence>
<dbReference type="GO" id="GO:0003700">
    <property type="term" value="F:DNA-binding transcription factor activity"/>
    <property type="evidence" value="ECO:0007669"/>
    <property type="project" value="InterPro"/>
</dbReference>
<feature type="domain" description="HTH araC/xylS-type" evidence="5">
    <location>
        <begin position="163"/>
        <end position="261"/>
    </location>
</feature>
<organism evidence="6 7">
    <name type="scientific">Celerinatantimonas diazotrophica</name>
    <dbReference type="NCBI Taxonomy" id="412034"/>
    <lineage>
        <taxon>Bacteria</taxon>
        <taxon>Pseudomonadati</taxon>
        <taxon>Pseudomonadota</taxon>
        <taxon>Gammaproteobacteria</taxon>
        <taxon>Celerinatantimonadaceae</taxon>
        <taxon>Celerinatantimonas</taxon>
    </lineage>
</organism>
<keyword evidence="3" id="KW-0010">Activator</keyword>
<evidence type="ECO:0000256" key="3">
    <source>
        <dbReference type="ARBA" id="ARBA00023159"/>
    </source>
</evidence>
<dbReference type="Gene3D" id="2.60.120.10">
    <property type="entry name" value="Jelly Rolls"/>
    <property type="match status" value="1"/>
</dbReference>
<dbReference type="PROSITE" id="PS01124">
    <property type="entry name" value="HTH_ARAC_FAMILY_2"/>
    <property type="match status" value="1"/>
</dbReference>
<dbReference type="EMBL" id="SMGD01000014">
    <property type="protein sequence ID" value="TCK47576.1"/>
    <property type="molecule type" value="Genomic_DNA"/>
</dbReference>
<dbReference type="SUPFAM" id="SSF46689">
    <property type="entry name" value="Homeodomain-like"/>
    <property type="match status" value="1"/>
</dbReference>
<gene>
    <name evidence="6" type="ORF">EV690_2612</name>
</gene>
<dbReference type="PANTHER" id="PTHR43280:SF10">
    <property type="entry name" value="REGULATORY PROTEIN POCR"/>
    <property type="match status" value="1"/>
</dbReference>
<evidence type="ECO:0000313" key="6">
    <source>
        <dbReference type="EMBL" id="TCK47576.1"/>
    </source>
</evidence>
<dbReference type="PANTHER" id="PTHR43280">
    <property type="entry name" value="ARAC-FAMILY TRANSCRIPTIONAL REGULATOR"/>
    <property type="match status" value="1"/>
</dbReference>
<dbReference type="InterPro" id="IPR009057">
    <property type="entry name" value="Homeodomain-like_sf"/>
</dbReference>
<evidence type="ECO:0000313" key="7">
    <source>
        <dbReference type="Proteomes" id="UP000295565"/>
    </source>
</evidence>